<evidence type="ECO:0000256" key="2">
    <source>
        <dbReference type="ARBA" id="ARBA00022980"/>
    </source>
</evidence>
<organism evidence="5 6">
    <name type="scientific">Ensete ventricosum</name>
    <name type="common">Abyssinian banana</name>
    <name type="synonym">Musa ensete</name>
    <dbReference type="NCBI Taxonomy" id="4639"/>
    <lineage>
        <taxon>Eukaryota</taxon>
        <taxon>Viridiplantae</taxon>
        <taxon>Streptophyta</taxon>
        <taxon>Embryophyta</taxon>
        <taxon>Tracheophyta</taxon>
        <taxon>Spermatophyta</taxon>
        <taxon>Magnoliopsida</taxon>
        <taxon>Liliopsida</taxon>
        <taxon>Zingiberales</taxon>
        <taxon>Musaceae</taxon>
        <taxon>Ensete</taxon>
    </lineage>
</organism>
<dbReference type="AlphaFoldDB" id="A0A427A9S2"/>
<proteinExistence type="inferred from homology"/>
<dbReference type="InterPro" id="IPR005824">
    <property type="entry name" value="KOW"/>
</dbReference>
<dbReference type="Pfam" id="PF00467">
    <property type="entry name" value="KOW"/>
    <property type="match status" value="1"/>
</dbReference>
<evidence type="ECO:0000313" key="6">
    <source>
        <dbReference type="Proteomes" id="UP000287651"/>
    </source>
</evidence>
<protein>
    <recommendedName>
        <fullName evidence="4">60S ribosomal protein L27</fullName>
    </recommendedName>
</protein>
<dbReference type="InterPro" id="IPR038655">
    <property type="entry name" value="Ribosomal_eL27_sf"/>
</dbReference>
<dbReference type="SUPFAM" id="SSF50104">
    <property type="entry name" value="Translation proteins SH3-like domain"/>
    <property type="match status" value="1"/>
</dbReference>
<keyword evidence="2 4" id="KW-0689">Ribosomal protein</keyword>
<dbReference type="Proteomes" id="UP000287651">
    <property type="component" value="Unassembled WGS sequence"/>
</dbReference>
<gene>
    <name evidence="5" type="ORF">B296_00007382</name>
</gene>
<dbReference type="GO" id="GO:0005840">
    <property type="term" value="C:ribosome"/>
    <property type="evidence" value="ECO:0007669"/>
    <property type="project" value="UniProtKB-KW"/>
</dbReference>
<dbReference type="GO" id="GO:1990904">
    <property type="term" value="C:ribonucleoprotein complex"/>
    <property type="evidence" value="ECO:0007669"/>
    <property type="project" value="UniProtKB-KW"/>
</dbReference>
<dbReference type="InterPro" id="IPR041991">
    <property type="entry name" value="Ribosomal_eL27_KOW"/>
</dbReference>
<dbReference type="Pfam" id="PF01777">
    <property type="entry name" value="Ribosomal_L27e"/>
    <property type="match status" value="1"/>
</dbReference>
<dbReference type="SUPFAM" id="SSF53474">
    <property type="entry name" value="alpha/beta-Hydrolases"/>
    <property type="match status" value="1"/>
</dbReference>
<comment type="similarity">
    <text evidence="1 4">Belongs to the eukaryotic ribosomal protein eL27 family.</text>
</comment>
<comment type="caution">
    <text evidence="5">The sequence shown here is derived from an EMBL/GenBank/DDBJ whole genome shotgun (WGS) entry which is preliminary data.</text>
</comment>
<name>A0A427A9S2_ENSVE</name>
<dbReference type="InterPro" id="IPR018262">
    <property type="entry name" value="Ribosomal_eL27_CS"/>
</dbReference>
<dbReference type="Gene3D" id="2.30.30.770">
    <property type="match status" value="1"/>
</dbReference>
<dbReference type="PANTHER" id="PTHR31934:SF5">
    <property type="entry name" value="OS05G0557900 PROTEIN"/>
    <property type="match status" value="1"/>
</dbReference>
<dbReference type="FunFam" id="2.30.30.770:FF:000001">
    <property type="entry name" value="60S ribosomal protein L27"/>
    <property type="match status" value="1"/>
</dbReference>
<dbReference type="InterPro" id="IPR001141">
    <property type="entry name" value="Ribosomal_eL27"/>
</dbReference>
<dbReference type="InterPro" id="IPR008991">
    <property type="entry name" value="Translation_prot_SH3-like_sf"/>
</dbReference>
<dbReference type="PANTHER" id="PTHR31934">
    <property type="entry name" value="ALPHA/BETA-HYDROLASES SUPERFAMILY PROTEIN"/>
    <property type="match status" value="1"/>
</dbReference>
<evidence type="ECO:0000256" key="1">
    <source>
        <dbReference type="ARBA" id="ARBA00009124"/>
    </source>
</evidence>
<keyword evidence="3 4" id="KW-0687">Ribonucleoprotein</keyword>
<dbReference type="PROSITE" id="PS01107">
    <property type="entry name" value="RIBOSOMAL_L27E"/>
    <property type="match status" value="1"/>
</dbReference>
<evidence type="ECO:0000256" key="4">
    <source>
        <dbReference type="RuleBase" id="RU000575"/>
    </source>
</evidence>
<dbReference type="GO" id="GO:0003735">
    <property type="term" value="F:structural constituent of ribosome"/>
    <property type="evidence" value="ECO:0007669"/>
    <property type="project" value="InterPro"/>
</dbReference>
<dbReference type="InterPro" id="IPR029058">
    <property type="entry name" value="AB_hydrolase_fold"/>
</dbReference>
<reference evidence="5 6" key="1">
    <citation type="journal article" date="2014" name="Agronomy (Basel)">
        <title>A Draft Genome Sequence for Ensete ventricosum, the Drought-Tolerant Tree Against Hunger.</title>
        <authorList>
            <person name="Harrison J."/>
            <person name="Moore K.A."/>
            <person name="Paszkiewicz K."/>
            <person name="Jones T."/>
            <person name="Grant M."/>
            <person name="Ambacheew D."/>
            <person name="Muzemil S."/>
            <person name="Studholme D.J."/>
        </authorList>
    </citation>
    <scope>NUCLEOTIDE SEQUENCE [LARGE SCALE GENOMIC DNA]</scope>
</reference>
<dbReference type="CDD" id="cd06090">
    <property type="entry name" value="KOW_RPL27"/>
    <property type="match status" value="1"/>
</dbReference>
<evidence type="ECO:0000313" key="5">
    <source>
        <dbReference type="EMBL" id="RRT72978.1"/>
    </source>
</evidence>
<dbReference type="EMBL" id="AMZH03003233">
    <property type="protein sequence ID" value="RRT72978.1"/>
    <property type="molecule type" value="Genomic_DNA"/>
</dbReference>
<sequence length="375" mass="42002">MLLGHSKGGVDAAAALSMYWSDLKDKVAGLALVQSPYGGSPIASDILREGQVAYKEARRIMEFIICKIIKGDMRSLEDLTYEKRREFISKHRLPVEQVPLVSFHTEARVAPGVVATMSQIAHAELPWLPLPRFLYGGDEFASGKSGREVPVVIPVAAAMAVCALHLKLRYGEASDGLVTRRDAEVPGSVVVRLERKLDHAWMVYSSQKKNQLEADASDMCEALLTMLVEIGRRKQGEDPKMVKFLKPNKAVIVLQGRFAGRKAVIVRAFDDGTRERPYGHCLVAGVAKYPKKVIRKDSAKKTAKKSRVKAFLKLVNYSHIMPTRYTLDVDLKDVVTVDALQSRDKKVSACKETKARLEERFKTGKNRWFFTKLRF</sequence>
<evidence type="ECO:0000256" key="3">
    <source>
        <dbReference type="ARBA" id="ARBA00023274"/>
    </source>
</evidence>
<dbReference type="Gene3D" id="3.40.50.1820">
    <property type="entry name" value="alpha/beta hydrolase"/>
    <property type="match status" value="1"/>
</dbReference>
<dbReference type="SMART" id="SM00739">
    <property type="entry name" value="KOW"/>
    <property type="match status" value="1"/>
</dbReference>
<accession>A0A427A9S2</accession>
<dbReference type="GO" id="GO:0006412">
    <property type="term" value="P:translation"/>
    <property type="evidence" value="ECO:0007669"/>
    <property type="project" value="InterPro"/>
</dbReference>